<evidence type="ECO:0000313" key="10">
    <source>
        <dbReference type="Proteomes" id="UP000419743"/>
    </source>
</evidence>
<dbReference type="AlphaFoldDB" id="A0A7M4DHV7"/>
<dbReference type="PANTHER" id="PTHR30269">
    <property type="entry name" value="TRANSMEMBRANE PROTEIN YFCA"/>
    <property type="match status" value="1"/>
</dbReference>
<feature type="transmembrane region" description="Helical" evidence="8">
    <location>
        <begin position="69"/>
        <end position="88"/>
    </location>
</feature>
<keyword evidence="5 8" id="KW-0812">Transmembrane</keyword>
<dbReference type="PANTHER" id="PTHR30269:SF37">
    <property type="entry name" value="MEMBRANE TRANSPORTER PROTEIN"/>
    <property type="match status" value="1"/>
</dbReference>
<dbReference type="EMBL" id="CACRYJ010000024">
    <property type="protein sequence ID" value="VZO36504.1"/>
    <property type="molecule type" value="Genomic_DNA"/>
</dbReference>
<dbReference type="GO" id="GO:0005886">
    <property type="term" value="C:plasma membrane"/>
    <property type="evidence" value="ECO:0007669"/>
    <property type="project" value="UniProtKB-SubCell"/>
</dbReference>
<feature type="transmembrane region" description="Helical" evidence="8">
    <location>
        <begin position="31"/>
        <end position="57"/>
    </location>
</feature>
<evidence type="ECO:0000256" key="5">
    <source>
        <dbReference type="ARBA" id="ARBA00022692"/>
    </source>
</evidence>
<dbReference type="RefSeq" id="WP_156740525.1">
    <property type="nucleotide sequence ID" value="NZ_CACRYJ010000024.1"/>
</dbReference>
<keyword evidence="3" id="KW-0813">Transport</keyword>
<dbReference type="InterPro" id="IPR052017">
    <property type="entry name" value="TSUP"/>
</dbReference>
<evidence type="ECO:0000256" key="2">
    <source>
        <dbReference type="ARBA" id="ARBA00009142"/>
    </source>
</evidence>
<dbReference type="InterPro" id="IPR002781">
    <property type="entry name" value="TM_pro_TauE-like"/>
</dbReference>
<comment type="subcellular location">
    <subcellularLocation>
        <location evidence="1 8">Cell membrane</location>
        <topology evidence="1 8">Multi-pass membrane protein</topology>
    </subcellularLocation>
</comment>
<dbReference type="Proteomes" id="UP000419743">
    <property type="component" value="Unassembled WGS sequence"/>
</dbReference>
<dbReference type="Pfam" id="PF01925">
    <property type="entry name" value="TauE"/>
    <property type="match status" value="1"/>
</dbReference>
<accession>A0A7M4DHV7</accession>
<keyword evidence="7 8" id="KW-0472">Membrane</keyword>
<evidence type="ECO:0000256" key="4">
    <source>
        <dbReference type="ARBA" id="ARBA00022475"/>
    </source>
</evidence>
<evidence type="ECO:0000256" key="6">
    <source>
        <dbReference type="ARBA" id="ARBA00022989"/>
    </source>
</evidence>
<keyword evidence="6 8" id="KW-1133">Transmembrane helix</keyword>
<keyword evidence="4 8" id="KW-1003">Cell membrane</keyword>
<evidence type="ECO:0000256" key="3">
    <source>
        <dbReference type="ARBA" id="ARBA00022448"/>
    </source>
</evidence>
<comment type="caution">
    <text evidence="9">The sequence shown here is derived from an EMBL/GenBank/DDBJ whole genome shotgun (WGS) entry which is preliminary data.</text>
</comment>
<reference evidence="9 10" key="1">
    <citation type="submission" date="2019-11" db="EMBL/GenBank/DDBJ databases">
        <authorList>
            <person name="Criscuolo A."/>
        </authorList>
    </citation>
    <scope>NUCLEOTIDE SEQUENCE [LARGE SCALE GENOMIC DNA]</scope>
    <source>
        <strain evidence="9">CIP111667</strain>
    </source>
</reference>
<keyword evidence="10" id="KW-1185">Reference proteome</keyword>
<evidence type="ECO:0000313" key="9">
    <source>
        <dbReference type="EMBL" id="VZO36504.1"/>
    </source>
</evidence>
<evidence type="ECO:0000256" key="1">
    <source>
        <dbReference type="ARBA" id="ARBA00004651"/>
    </source>
</evidence>
<name>A0A7M4DHV7_9MICO</name>
<sequence>MIVALALLAVVAGAALQRITGLGFALVSAPFLVLLLGPFDGVVVANAGGTLSSLLLLVRLRDLIDWQRFRFLTAGALVGTIPGAWVALNVADRVLDIGIGLAVLLGMSASFLAARLGTMSGRAPMLAFGGASGFMNVTAGVGGPALSVYGVASRWSQLSFAATLQPVFLVMGLVSLAVKGIGAPEAFAALGWSIWLGVALAVLLGLAVGMVLARRVGPAAARVVVIVMAYAGGAATLLRGLLAGI</sequence>
<feature type="transmembrane region" description="Helical" evidence="8">
    <location>
        <begin position="190"/>
        <end position="213"/>
    </location>
</feature>
<proteinExistence type="inferred from homology"/>
<evidence type="ECO:0000256" key="8">
    <source>
        <dbReference type="RuleBase" id="RU363041"/>
    </source>
</evidence>
<feature type="transmembrane region" description="Helical" evidence="8">
    <location>
        <begin position="126"/>
        <end position="152"/>
    </location>
</feature>
<gene>
    <name evidence="9" type="ORF">HALOF300_01708</name>
</gene>
<feature type="transmembrane region" description="Helical" evidence="8">
    <location>
        <begin position="219"/>
        <end position="242"/>
    </location>
</feature>
<feature type="transmembrane region" description="Helical" evidence="8">
    <location>
        <begin position="158"/>
        <end position="178"/>
    </location>
</feature>
<evidence type="ECO:0000256" key="7">
    <source>
        <dbReference type="ARBA" id="ARBA00023136"/>
    </source>
</evidence>
<protein>
    <recommendedName>
        <fullName evidence="8">Probable membrane transporter protein</fullName>
    </recommendedName>
</protein>
<organism evidence="9 10">
    <name type="scientific">Occultella aeris</name>
    <dbReference type="NCBI Taxonomy" id="2761496"/>
    <lineage>
        <taxon>Bacteria</taxon>
        <taxon>Bacillati</taxon>
        <taxon>Actinomycetota</taxon>
        <taxon>Actinomycetes</taxon>
        <taxon>Micrococcales</taxon>
        <taxon>Ruaniaceae</taxon>
        <taxon>Occultella</taxon>
    </lineage>
</organism>
<feature type="transmembrane region" description="Helical" evidence="8">
    <location>
        <begin position="94"/>
        <end position="114"/>
    </location>
</feature>
<comment type="similarity">
    <text evidence="2 8">Belongs to the 4-toluene sulfonate uptake permease (TSUP) (TC 2.A.102) family.</text>
</comment>